<dbReference type="AlphaFoldDB" id="A0A1S1P5S6"/>
<feature type="transmembrane region" description="Helical" evidence="1">
    <location>
        <begin position="12"/>
        <end position="33"/>
    </location>
</feature>
<evidence type="ECO:0000313" key="2">
    <source>
        <dbReference type="EMBL" id="OHV15254.1"/>
    </source>
</evidence>
<name>A0A1S1P5S6_METEX</name>
<evidence type="ECO:0000313" key="3">
    <source>
        <dbReference type="Proteomes" id="UP000180215"/>
    </source>
</evidence>
<dbReference type="EMBL" id="MNAO01000308">
    <property type="protein sequence ID" value="OHV15254.1"/>
    <property type="molecule type" value="Genomic_DNA"/>
</dbReference>
<reference evidence="2 3" key="1">
    <citation type="submission" date="2016-10" db="EMBL/GenBank/DDBJ databases">
        <title>Draft genome sequence of Methylobacterium extorquens CP3, a seed endophyte of Crotalaria pumila with plant growth-promoting and metal tolerance properties.</title>
        <authorList>
            <person name="Sanchez-Lopez A.S."/>
            <person name="Van Hamme J.D."/>
            <person name="Thijs S."/>
            <person name="Mcammond B.M."/>
            <person name="Stevens V."/>
            <person name="Gonzalez-Chavez M.D.C."/>
            <person name="Vangronsveld J."/>
        </authorList>
    </citation>
    <scope>NUCLEOTIDE SEQUENCE [LARGE SCALE GENOMIC DNA]</scope>
    <source>
        <strain evidence="2 3">CP3</strain>
    </source>
</reference>
<organism evidence="2 3">
    <name type="scientific">Methylorubrum extorquens</name>
    <name type="common">Methylobacterium dichloromethanicum</name>
    <name type="synonym">Methylobacterium extorquens</name>
    <dbReference type="NCBI Taxonomy" id="408"/>
    <lineage>
        <taxon>Bacteria</taxon>
        <taxon>Pseudomonadati</taxon>
        <taxon>Pseudomonadota</taxon>
        <taxon>Alphaproteobacteria</taxon>
        <taxon>Hyphomicrobiales</taxon>
        <taxon>Methylobacteriaceae</taxon>
        <taxon>Methylorubrum</taxon>
    </lineage>
</organism>
<proteinExistence type="predicted"/>
<accession>A0A1S1P5S6</accession>
<sequence>MNKATRWTLRTLGGLGFLLTLNGAMLLGAWALLRRVPFADPFAEQSASHYRRAIPAEIGITTMVAEGSDASLLSLFLPITREACGGVAFRLSDAAAEQIAAQGLAHLGSGRIGRGYRNSPEESYFTYQPWQETPVPSTWIGDGKWAGALGCLKQSARQFDTDVVTEAARQPGAFFTTGRESEILIIPRLRLLILTYFG</sequence>
<comment type="caution">
    <text evidence="2">The sequence shown here is derived from an EMBL/GenBank/DDBJ whole genome shotgun (WGS) entry which is preliminary data.</text>
</comment>
<evidence type="ECO:0000256" key="1">
    <source>
        <dbReference type="SAM" id="Phobius"/>
    </source>
</evidence>
<dbReference type="Proteomes" id="UP000180215">
    <property type="component" value="Unassembled WGS sequence"/>
</dbReference>
<gene>
    <name evidence="2" type="ORF">BK022_20365</name>
</gene>
<keyword evidence="1" id="KW-1133">Transmembrane helix</keyword>
<keyword evidence="1" id="KW-0472">Membrane</keyword>
<keyword evidence="1" id="KW-0812">Transmembrane</keyword>
<protein>
    <submittedName>
        <fullName evidence="2">Uncharacterized protein</fullName>
    </submittedName>
</protein>